<dbReference type="eggNOG" id="COG0457">
    <property type="taxonomic scope" value="Bacteria"/>
</dbReference>
<dbReference type="OrthoDB" id="187854at2"/>
<protein>
    <recommendedName>
        <fullName evidence="4">DUF2911 domain-containing protein</fullName>
    </recommendedName>
</protein>
<dbReference type="RefSeq" id="WP_014202646.1">
    <property type="nucleotide sequence ID" value="NC_016599.1"/>
</dbReference>
<dbReference type="KEGG" id="oho:Oweho_2325"/>
<dbReference type="EMBL" id="CP003156">
    <property type="protein sequence ID" value="AEV33297.1"/>
    <property type="molecule type" value="Genomic_DNA"/>
</dbReference>
<feature type="signal peptide" evidence="1">
    <location>
        <begin position="1"/>
        <end position="20"/>
    </location>
</feature>
<keyword evidence="3" id="KW-1185">Reference proteome</keyword>
<dbReference type="Proteomes" id="UP000005631">
    <property type="component" value="Chromosome"/>
</dbReference>
<sequence length="169" mass="18804">MKLKLLALSILAAFTFNSNAQHGDKQKRQSPPATMEHKIGDASITINYSQPSVKGREIFGELVPYGKVWRTGANEATTFTTDKDITIGGQKLAAGTYALLTIPGKDEWTVILNTEAKQWGAYKYDEEKDAVRFTVKPVSHDMTEAMTFSAKKNTIYLDWAETRVPMAVK</sequence>
<evidence type="ECO:0000313" key="3">
    <source>
        <dbReference type="Proteomes" id="UP000005631"/>
    </source>
</evidence>
<dbReference type="Pfam" id="PF11138">
    <property type="entry name" value="DUF2911"/>
    <property type="match status" value="1"/>
</dbReference>
<evidence type="ECO:0000313" key="2">
    <source>
        <dbReference type="EMBL" id="AEV33297.1"/>
    </source>
</evidence>
<proteinExistence type="predicted"/>
<gene>
    <name evidence="2" type="ordered locus">Oweho_2325</name>
</gene>
<name>G8R677_OWEHD</name>
<feature type="chain" id="PRO_5003514366" description="DUF2911 domain-containing protein" evidence="1">
    <location>
        <begin position="21"/>
        <end position="169"/>
    </location>
</feature>
<evidence type="ECO:0008006" key="4">
    <source>
        <dbReference type="Google" id="ProtNLM"/>
    </source>
</evidence>
<evidence type="ECO:0000256" key="1">
    <source>
        <dbReference type="SAM" id="SignalP"/>
    </source>
</evidence>
<dbReference type="InterPro" id="IPR021314">
    <property type="entry name" value="DUF2911"/>
</dbReference>
<dbReference type="PATRIC" id="fig|926562.3.peg.2342"/>
<accession>G8R677</accession>
<dbReference type="HOGENOM" id="CLU_107963_1_0_10"/>
<dbReference type="STRING" id="926562.Oweho_2325"/>
<organism evidence="2 3">
    <name type="scientific">Owenweeksia hongkongensis (strain DSM 17368 / CIP 108786 / JCM 12287 / NRRL B-23963 / UST20020801)</name>
    <dbReference type="NCBI Taxonomy" id="926562"/>
    <lineage>
        <taxon>Bacteria</taxon>
        <taxon>Pseudomonadati</taxon>
        <taxon>Bacteroidota</taxon>
        <taxon>Flavobacteriia</taxon>
        <taxon>Flavobacteriales</taxon>
        <taxon>Owenweeksiaceae</taxon>
        <taxon>Owenweeksia</taxon>
    </lineage>
</organism>
<reference evidence="2 3" key="1">
    <citation type="journal article" date="2012" name="Stand. Genomic Sci.">
        <title>Genome sequence of the orange-pigmented seawater bacterium Owenweeksia hongkongensis type strain (UST20020801(T)).</title>
        <authorList>
            <person name="Riedel T."/>
            <person name="Held B."/>
            <person name="Nolan M."/>
            <person name="Lucas S."/>
            <person name="Lapidus A."/>
            <person name="Tice H."/>
            <person name="Del Rio T.G."/>
            <person name="Cheng J.F."/>
            <person name="Han C."/>
            <person name="Tapia R."/>
            <person name="Goodwin L.A."/>
            <person name="Pitluck S."/>
            <person name="Liolios K."/>
            <person name="Mavromatis K."/>
            <person name="Pagani I."/>
            <person name="Ivanova N."/>
            <person name="Mikhailova N."/>
            <person name="Pati A."/>
            <person name="Chen A."/>
            <person name="Palaniappan K."/>
            <person name="Rohde M."/>
            <person name="Tindall B.J."/>
            <person name="Detter J.C."/>
            <person name="Goker M."/>
            <person name="Woyke T."/>
            <person name="Bristow J."/>
            <person name="Eisen J.A."/>
            <person name="Markowitz V."/>
            <person name="Hugenholtz P."/>
            <person name="Klenk H.P."/>
            <person name="Kyrpides N.C."/>
        </authorList>
    </citation>
    <scope>NUCLEOTIDE SEQUENCE</scope>
    <source>
        <strain evidence="3">DSM 17368 / JCM 12287 / NRRL B-23963</strain>
    </source>
</reference>
<dbReference type="AlphaFoldDB" id="G8R677"/>
<keyword evidence="1" id="KW-0732">Signal</keyword>